<evidence type="ECO:0000256" key="6">
    <source>
        <dbReference type="SAM" id="Phobius"/>
    </source>
</evidence>
<evidence type="ECO:0000256" key="5">
    <source>
        <dbReference type="ARBA" id="ARBA00023136"/>
    </source>
</evidence>
<organism evidence="7 8">
    <name type="scientific">Virgibacillus halodenitrificans</name>
    <name type="common">Bacillus halodenitrificans</name>
    <dbReference type="NCBI Taxonomy" id="1482"/>
    <lineage>
        <taxon>Bacteria</taxon>
        <taxon>Bacillati</taxon>
        <taxon>Bacillota</taxon>
        <taxon>Bacilli</taxon>
        <taxon>Bacillales</taxon>
        <taxon>Bacillaceae</taxon>
        <taxon>Virgibacillus</taxon>
    </lineage>
</organism>
<dbReference type="KEGG" id="vhl:BME96_16425"/>
<dbReference type="PANTHER" id="PTHR30250">
    <property type="entry name" value="PST FAMILY PREDICTED COLANIC ACID TRANSPORTER"/>
    <property type="match status" value="1"/>
</dbReference>
<feature type="transmembrane region" description="Helical" evidence="6">
    <location>
        <begin position="141"/>
        <end position="164"/>
    </location>
</feature>
<evidence type="ECO:0000256" key="4">
    <source>
        <dbReference type="ARBA" id="ARBA00022989"/>
    </source>
</evidence>
<keyword evidence="3 6" id="KW-0812">Transmembrane</keyword>
<feature type="transmembrane region" description="Helical" evidence="6">
    <location>
        <begin position="411"/>
        <end position="428"/>
    </location>
</feature>
<feature type="transmembrane region" description="Helical" evidence="6">
    <location>
        <begin position="209"/>
        <end position="226"/>
    </location>
</feature>
<feature type="transmembrane region" description="Helical" evidence="6">
    <location>
        <begin position="353"/>
        <end position="372"/>
    </location>
</feature>
<evidence type="ECO:0000313" key="7">
    <source>
        <dbReference type="EMBL" id="APC49677.1"/>
    </source>
</evidence>
<keyword evidence="4 6" id="KW-1133">Transmembrane helix</keyword>
<dbReference type="InterPro" id="IPR050833">
    <property type="entry name" value="Poly_Biosynth_Transport"/>
</dbReference>
<reference evidence="7 8" key="1">
    <citation type="submission" date="2016-11" db="EMBL/GenBank/DDBJ databases">
        <title>Complete genome sequencing of Virgibacillus halodenitrificans PDB-F2.</title>
        <authorList>
            <person name="Sun Z."/>
            <person name="Zhou Y."/>
            <person name="Li H."/>
        </authorList>
    </citation>
    <scope>NUCLEOTIDE SEQUENCE [LARGE SCALE GENOMIC DNA]</scope>
    <source>
        <strain evidence="7 8">PDB-F2</strain>
    </source>
</reference>
<feature type="transmembrane region" description="Helical" evidence="6">
    <location>
        <begin position="434"/>
        <end position="454"/>
    </location>
</feature>
<feature type="transmembrane region" description="Helical" evidence="6">
    <location>
        <begin position="12"/>
        <end position="33"/>
    </location>
</feature>
<gene>
    <name evidence="7" type="ORF">BME96_16425</name>
</gene>
<dbReference type="EMBL" id="CP017962">
    <property type="protein sequence ID" value="APC49677.1"/>
    <property type="molecule type" value="Genomic_DNA"/>
</dbReference>
<proteinExistence type="predicted"/>
<evidence type="ECO:0000313" key="8">
    <source>
        <dbReference type="Proteomes" id="UP000182945"/>
    </source>
</evidence>
<dbReference type="Proteomes" id="UP000182945">
    <property type="component" value="Chromosome"/>
</dbReference>
<accession>A0AAC9J315</accession>
<feature type="transmembrane region" description="Helical" evidence="6">
    <location>
        <begin position="291"/>
        <end position="310"/>
    </location>
</feature>
<dbReference type="InterPro" id="IPR002797">
    <property type="entry name" value="Polysacc_synth"/>
</dbReference>
<feature type="transmembrane region" description="Helical" evidence="6">
    <location>
        <begin position="322"/>
        <end position="341"/>
    </location>
</feature>
<keyword evidence="2" id="KW-1003">Cell membrane</keyword>
<dbReference type="RefSeq" id="WP_071649678.1">
    <property type="nucleotide sequence ID" value="NZ_CP017962.1"/>
</dbReference>
<feature type="transmembrane region" description="Helical" evidence="6">
    <location>
        <begin position="82"/>
        <end position="106"/>
    </location>
</feature>
<name>A0AAC9J315_VIRHA</name>
<comment type="subcellular location">
    <subcellularLocation>
        <location evidence="1">Cell membrane</location>
        <topology evidence="1">Multi-pass membrane protein</topology>
    </subcellularLocation>
</comment>
<evidence type="ECO:0000256" key="3">
    <source>
        <dbReference type="ARBA" id="ARBA00022692"/>
    </source>
</evidence>
<protein>
    <recommendedName>
        <fullName evidence="9">Oligosaccharide flippase family protein</fullName>
    </recommendedName>
</protein>
<dbReference type="GO" id="GO:0005886">
    <property type="term" value="C:plasma membrane"/>
    <property type="evidence" value="ECO:0007669"/>
    <property type="project" value="UniProtKB-SubCell"/>
</dbReference>
<dbReference type="AlphaFoldDB" id="A0AAC9J315"/>
<evidence type="ECO:0008006" key="9">
    <source>
        <dbReference type="Google" id="ProtNLM"/>
    </source>
</evidence>
<evidence type="ECO:0000256" key="1">
    <source>
        <dbReference type="ARBA" id="ARBA00004651"/>
    </source>
</evidence>
<feature type="transmembrane region" description="Helical" evidence="6">
    <location>
        <begin position="378"/>
        <end position="399"/>
    </location>
</feature>
<feature type="transmembrane region" description="Helical" evidence="6">
    <location>
        <begin position="53"/>
        <end position="70"/>
    </location>
</feature>
<keyword evidence="5 6" id="KW-0472">Membrane</keyword>
<evidence type="ECO:0000256" key="2">
    <source>
        <dbReference type="ARBA" id="ARBA00022475"/>
    </source>
</evidence>
<dbReference type="Pfam" id="PF01943">
    <property type="entry name" value="Polysacc_synt"/>
    <property type="match status" value="1"/>
</dbReference>
<dbReference type="GeneID" id="71515997"/>
<dbReference type="PANTHER" id="PTHR30250:SF11">
    <property type="entry name" value="O-ANTIGEN TRANSPORTER-RELATED"/>
    <property type="match status" value="1"/>
</dbReference>
<sequence length="470" mass="53367">MTEKRTLIKDTILYGVANLGSKLLTFLLLPLYTRYFTTEEYGLWDVVLTTTTLLAPFITFELTAAVYRWLIVEKMEEEKVKIITTGLAVIIRNLLVFTALTAIILIIYPIPYGWTALFLLHTMILSSFLQQCARGLGYNKLFASMGIIQSAVTAMAIILLIFVFELRVEAFFYSAILASVVVIFVVWIAMDFHKYISFHTYSKELLGDFFIYALPIIPGAVSWWVMNLSDRYFIIAFLGIEANGLYAVANKIPALLVMVNTIFSLAWKDHAILSYDSAEKNTYYSSVFQHFFRLMATSVVLIILLAKPLIDIFIGEAFHDAWKYTGILLIGALFSALCQFWGAGFHGAKKTKAIFLTSIAGAGVNVLINVLFIKYWGLYAVAVSTMIAFLVMWVFRVYAAKHYFNIVIRRADFIILSFFIIGATILSFSASTLVLLISIAGGICLLFAYNYRLLHLLWRKGRRKWFDYKT</sequence>
<feature type="transmembrane region" description="Helical" evidence="6">
    <location>
        <begin position="170"/>
        <end position="189"/>
    </location>
</feature>